<accession>F0ZCB0</accession>
<dbReference type="FunCoup" id="F0ZCB0">
    <property type="interactions" value="984"/>
</dbReference>
<proteinExistence type="inferred from homology"/>
<sequence length="1122" mass="129711">MSRLNNNLKIPKKHQLDEISDDDSDEGDNRKNFNLQRKKGRSENQPTQNITTPTPDNNDDNQEGYVKGSIVRIKLNNFVTYSDVEFRPGPRLNVVIGPNGSGKSSIVCAIALGLGGSPNLLGRQKQLGDFVKRGTMSGFVEIELFNPDGENFIIKRDLKKEGNSGDFKLNGKNITKADLLARIKELNIQVENLCQFLPQDKVVGFASMSPTELLLETEKAIGVDNMYENHQELIKLRSDSSKDNQNIDSQRQQLEEKKDLNQQLERDVERFREREKILEEIESYKKKKAWAIYDNLKRQAENLKEEEEREQKNFKEASNELIPLRASIIAQEESLKKTREEAEKLDRKILLLNREVGVCSDGAEKVQVQIDSFVKELDGLNERQQKRNRDIEATQTSITQLKSEMDQLPPEDQDKARIEQINKENRENNTKTNEVQLELQQLHQQYQRVQMDCQKIEKEIANLNDGHRQKLEKLKSEGDVFQAYTWIQNNKAKFEKPVYGPVLMEINVVNPEYASYLETSLSWNLLSSFIFQTQKDRELFHSSLTDSNRKLRLNSILINNIPPVDRSYDIEDYRQYGAVDYLDNLYEANPIVKAAVNDSIPIFKTLVFNKNAIGKEDILLKSILSFQTPESSYLTSFSRYGDKKSITRVIKIKKAHWLTGINKALKLELENSYKEISAKREELKSKGTELKQKEKEIQVASKELLGERAALNLNIEKRRKLVNRINVQINALEDLKNEENIEEEGKKIKSKIYLGYQKKIQLLQKAIGFTDELNKSCGAKDHATISSSRFEAKLHSEKDHLEKETIRVNQIKERMQQLNKDFKNTYRECQLKHQEAQKIAPYTPDLKTQFTKLKGSSLGEIDDEINVLDAKASFIVSSNSRVIEEYEGRKKEIEELEERLSNYEQTAANNNTRLITLKKKWLEPIQEYINQINQRFSLFFSEIGCEGKVILGNDPKDENDFSKYCINLQVRFRDETSLKNLNAQLQSGGERSVSTMLFLISLQNLTKCPFRVVDEINQGMDPKNERMVFEQIVKTVSKPDLPQYFLITPKLLHNLPYSRETTVLCVFTGPWFISQQEWDEFLYSYLRGAKKNNRTTTTITTTTTLNSDSSSEEEEEEEEEED</sequence>
<feature type="compositionally biased region" description="Low complexity" evidence="5">
    <location>
        <begin position="44"/>
        <end position="56"/>
    </location>
</feature>
<dbReference type="STRING" id="5786.F0ZCB0"/>
<keyword evidence="8" id="KW-1185">Reference proteome</keyword>
<evidence type="ECO:0000256" key="4">
    <source>
        <dbReference type="SAM" id="Coils"/>
    </source>
</evidence>
<dbReference type="VEuPathDB" id="AmoebaDB:DICPUDRAFT_148904"/>
<feature type="coiled-coil region" evidence="4">
    <location>
        <begin position="801"/>
        <end position="828"/>
    </location>
</feature>
<keyword evidence="3 4" id="KW-0175">Coiled coil</keyword>
<feature type="coiled-coil region" evidence="4">
    <location>
        <begin position="879"/>
        <end position="913"/>
    </location>
</feature>
<protein>
    <recommendedName>
        <fullName evidence="2">Structural maintenance of chromosomes protein 5</fullName>
    </recommendedName>
</protein>
<feature type="compositionally biased region" description="Low complexity" evidence="5">
    <location>
        <begin position="1097"/>
        <end position="1109"/>
    </location>
</feature>
<gene>
    <name evidence="7" type="ORF">DICPUDRAFT_148904</name>
</gene>
<feature type="domain" description="RecF/RecN/SMC N-terminal" evidence="6">
    <location>
        <begin position="70"/>
        <end position="1047"/>
    </location>
</feature>
<feature type="region of interest" description="Disordered" evidence="5">
    <location>
        <begin position="236"/>
        <end position="259"/>
    </location>
</feature>
<dbReference type="SUPFAM" id="SSF52540">
    <property type="entry name" value="P-loop containing nucleoside triphosphate hydrolases"/>
    <property type="match status" value="2"/>
</dbReference>
<feature type="coiled-coil region" evidence="4">
    <location>
        <begin position="662"/>
        <end position="742"/>
    </location>
</feature>
<dbReference type="Pfam" id="PF02463">
    <property type="entry name" value="SMC_N"/>
    <property type="match status" value="1"/>
</dbReference>
<feature type="region of interest" description="Disordered" evidence="5">
    <location>
        <begin position="1"/>
        <end position="64"/>
    </location>
</feature>
<dbReference type="PANTHER" id="PTHR45916:SF1">
    <property type="entry name" value="STRUCTURAL MAINTENANCE OF CHROMOSOMES PROTEIN 5"/>
    <property type="match status" value="1"/>
</dbReference>
<evidence type="ECO:0000256" key="2">
    <source>
        <dbReference type="ARBA" id="ARBA00018687"/>
    </source>
</evidence>
<dbReference type="GO" id="GO:0003697">
    <property type="term" value="F:single-stranded DNA binding"/>
    <property type="evidence" value="ECO:0000318"/>
    <property type="project" value="GO_Central"/>
</dbReference>
<dbReference type="GeneID" id="10502139"/>
<evidence type="ECO:0000313" key="7">
    <source>
        <dbReference type="EMBL" id="EGC38414.1"/>
    </source>
</evidence>
<organism evidence="7 8">
    <name type="scientific">Dictyostelium purpureum</name>
    <name type="common">Slime mold</name>
    <dbReference type="NCBI Taxonomy" id="5786"/>
    <lineage>
        <taxon>Eukaryota</taxon>
        <taxon>Amoebozoa</taxon>
        <taxon>Evosea</taxon>
        <taxon>Eumycetozoa</taxon>
        <taxon>Dictyostelia</taxon>
        <taxon>Dictyosteliales</taxon>
        <taxon>Dictyosteliaceae</taxon>
        <taxon>Dictyostelium</taxon>
    </lineage>
</organism>
<evidence type="ECO:0000259" key="6">
    <source>
        <dbReference type="Pfam" id="PF02463"/>
    </source>
</evidence>
<dbReference type="KEGG" id="dpp:DICPUDRAFT_148904"/>
<feature type="compositionally biased region" description="Acidic residues" evidence="5">
    <location>
        <begin position="1110"/>
        <end position="1122"/>
    </location>
</feature>
<dbReference type="Proteomes" id="UP000001064">
    <property type="component" value="Unassembled WGS sequence"/>
</dbReference>
<evidence type="ECO:0000256" key="5">
    <source>
        <dbReference type="SAM" id="MobiDB-lite"/>
    </source>
</evidence>
<evidence type="ECO:0000313" key="8">
    <source>
        <dbReference type="Proteomes" id="UP000001064"/>
    </source>
</evidence>
<dbReference type="Gene3D" id="3.40.50.300">
    <property type="entry name" value="P-loop containing nucleotide triphosphate hydrolases"/>
    <property type="match status" value="2"/>
</dbReference>
<dbReference type="OrthoDB" id="10254973at2759"/>
<reference evidence="8" key="1">
    <citation type="journal article" date="2011" name="Genome Biol.">
        <title>Comparative genomics of the social amoebae Dictyostelium discoideum and Dictyostelium purpureum.</title>
        <authorList>
            <consortium name="US DOE Joint Genome Institute (JGI-PGF)"/>
            <person name="Sucgang R."/>
            <person name="Kuo A."/>
            <person name="Tian X."/>
            <person name="Salerno W."/>
            <person name="Parikh A."/>
            <person name="Feasley C.L."/>
            <person name="Dalin E."/>
            <person name="Tu H."/>
            <person name="Huang E."/>
            <person name="Barry K."/>
            <person name="Lindquist E."/>
            <person name="Shapiro H."/>
            <person name="Bruce D."/>
            <person name="Schmutz J."/>
            <person name="Salamov A."/>
            <person name="Fey P."/>
            <person name="Gaudet P."/>
            <person name="Anjard C."/>
            <person name="Babu M.M."/>
            <person name="Basu S."/>
            <person name="Bushmanova Y."/>
            <person name="van der Wel H."/>
            <person name="Katoh-Kurasawa M."/>
            <person name="Dinh C."/>
            <person name="Coutinho P.M."/>
            <person name="Saito T."/>
            <person name="Elias M."/>
            <person name="Schaap P."/>
            <person name="Kay R.R."/>
            <person name="Henrissat B."/>
            <person name="Eichinger L."/>
            <person name="Rivero F."/>
            <person name="Putnam N.H."/>
            <person name="West C.M."/>
            <person name="Loomis W.F."/>
            <person name="Chisholm R.L."/>
            <person name="Shaulsky G."/>
            <person name="Strassmann J.E."/>
            <person name="Queller D.C."/>
            <person name="Kuspa A."/>
            <person name="Grigoriev I.V."/>
        </authorList>
    </citation>
    <scope>NUCLEOTIDE SEQUENCE [LARGE SCALE GENOMIC DNA]</scope>
    <source>
        <strain evidence="8">QSDP1</strain>
    </source>
</reference>
<feature type="coiled-coil region" evidence="4">
    <location>
        <begin position="432"/>
        <end position="477"/>
    </location>
</feature>
<dbReference type="GO" id="GO:0030915">
    <property type="term" value="C:Smc5-Smc6 complex"/>
    <property type="evidence" value="ECO:0000318"/>
    <property type="project" value="GO_Central"/>
</dbReference>
<comment type="similarity">
    <text evidence="1">Belongs to the SMC family. SMC5 subfamily.</text>
</comment>
<dbReference type="RefSeq" id="XP_003285075.1">
    <property type="nucleotide sequence ID" value="XM_003285027.1"/>
</dbReference>
<dbReference type="InterPro" id="IPR003395">
    <property type="entry name" value="RecF/RecN/SMC_N"/>
</dbReference>
<evidence type="ECO:0000256" key="3">
    <source>
        <dbReference type="ARBA" id="ARBA00023054"/>
    </source>
</evidence>
<dbReference type="InterPro" id="IPR027417">
    <property type="entry name" value="P-loop_NTPase"/>
</dbReference>
<dbReference type="OMA" id="RFWTSQP"/>
<feature type="region of interest" description="Disordered" evidence="5">
    <location>
        <begin position="1097"/>
        <end position="1122"/>
    </location>
</feature>
<dbReference type="GO" id="GO:0000724">
    <property type="term" value="P:double-strand break repair via homologous recombination"/>
    <property type="evidence" value="ECO:0000318"/>
    <property type="project" value="GO_Central"/>
</dbReference>
<dbReference type="AlphaFoldDB" id="F0ZCB0"/>
<evidence type="ECO:0000256" key="1">
    <source>
        <dbReference type="ARBA" id="ARBA00010171"/>
    </source>
</evidence>
<feature type="compositionally biased region" description="Polar residues" evidence="5">
    <location>
        <begin position="243"/>
        <end position="252"/>
    </location>
</feature>
<dbReference type="EMBL" id="GL870977">
    <property type="protein sequence ID" value="EGC38414.1"/>
    <property type="molecule type" value="Genomic_DNA"/>
</dbReference>
<dbReference type="PANTHER" id="PTHR45916">
    <property type="entry name" value="STRUCTURAL MAINTENANCE OF CHROMOSOMES PROTEIN 5"/>
    <property type="match status" value="1"/>
</dbReference>
<dbReference type="InParanoid" id="F0ZCB0"/>
<dbReference type="eggNOG" id="KOG0979">
    <property type="taxonomic scope" value="Eukaryota"/>
</dbReference>
<dbReference type="GO" id="GO:0005634">
    <property type="term" value="C:nucleus"/>
    <property type="evidence" value="ECO:0000318"/>
    <property type="project" value="GO_Central"/>
</dbReference>
<name>F0ZCB0_DICPU</name>